<organism evidence="1 2">
    <name type="scientific">Candidatus Zambryskibacteria bacterium RIFCSPLOWO2_01_FULL_43_17</name>
    <dbReference type="NCBI Taxonomy" id="1802760"/>
    <lineage>
        <taxon>Bacteria</taxon>
        <taxon>Candidatus Zambryskiibacteriota</taxon>
    </lineage>
</organism>
<protein>
    <submittedName>
        <fullName evidence="1">Uncharacterized protein</fullName>
    </submittedName>
</protein>
<evidence type="ECO:0000313" key="1">
    <source>
        <dbReference type="EMBL" id="OHB03522.1"/>
    </source>
</evidence>
<name>A0A1G2U3W6_9BACT</name>
<gene>
    <name evidence="1" type="ORF">A2920_02245</name>
</gene>
<dbReference type="Proteomes" id="UP000179283">
    <property type="component" value="Unassembled WGS sequence"/>
</dbReference>
<accession>A0A1G2U3W6</accession>
<dbReference type="EMBL" id="MHWD01000020">
    <property type="protein sequence ID" value="OHB03522.1"/>
    <property type="molecule type" value="Genomic_DNA"/>
</dbReference>
<sequence>MEETNETKELVKKMNVDAVANVLIKMQNDNYKVRSEFVDLKGMISRVTQDIAELRSQLNVLKAMGGRGIIGGTGSTVHKQGE</sequence>
<comment type="caution">
    <text evidence="1">The sequence shown here is derived from an EMBL/GenBank/DDBJ whole genome shotgun (WGS) entry which is preliminary data.</text>
</comment>
<dbReference type="AlphaFoldDB" id="A0A1G2U3W6"/>
<proteinExistence type="predicted"/>
<reference evidence="1 2" key="1">
    <citation type="journal article" date="2016" name="Nat. Commun.">
        <title>Thousands of microbial genomes shed light on interconnected biogeochemical processes in an aquifer system.</title>
        <authorList>
            <person name="Anantharaman K."/>
            <person name="Brown C.T."/>
            <person name="Hug L.A."/>
            <person name="Sharon I."/>
            <person name="Castelle C.J."/>
            <person name="Probst A.J."/>
            <person name="Thomas B.C."/>
            <person name="Singh A."/>
            <person name="Wilkins M.J."/>
            <person name="Karaoz U."/>
            <person name="Brodie E.L."/>
            <person name="Williams K.H."/>
            <person name="Hubbard S.S."/>
            <person name="Banfield J.F."/>
        </authorList>
    </citation>
    <scope>NUCLEOTIDE SEQUENCE [LARGE SCALE GENOMIC DNA]</scope>
</reference>
<evidence type="ECO:0000313" key="2">
    <source>
        <dbReference type="Proteomes" id="UP000179283"/>
    </source>
</evidence>